<comment type="caution">
    <text evidence="1">The sequence shown here is derived from an EMBL/GenBank/DDBJ whole genome shotgun (WGS) entry which is preliminary data.</text>
</comment>
<organism evidence="1 2">
    <name type="scientific">Staphylococcus canis</name>
    <dbReference type="NCBI Taxonomy" id="2724942"/>
    <lineage>
        <taxon>Bacteria</taxon>
        <taxon>Bacillati</taxon>
        <taxon>Bacillota</taxon>
        <taxon>Bacilli</taxon>
        <taxon>Bacillales</taxon>
        <taxon>Staphylococcaceae</taxon>
        <taxon>Staphylococcus</taxon>
    </lineage>
</organism>
<gene>
    <name evidence="1" type="ORF">HHH54_08780</name>
</gene>
<protein>
    <submittedName>
        <fullName evidence="1">Sigma-70 family RNA polymerase sigma factor</fullName>
    </submittedName>
</protein>
<evidence type="ECO:0000313" key="2">
    <source>
        <dbReference type="Proteomes" id="UP000751852"/>
    </source>
</evidence>
<dbReference type="EMBL" id="JABANU010000023">
    <property type="protein sequence ID" value="MBI5975692.1"/>
    <property type="molecule type" value="Genomic_DNA"/>
</dbReference>
<dbReference type="RefSeq" id="WP_198618466.1">
    <property type="nucleotide sequence ID" value="NZ_JABANU010000023.1"/>
</dbReference>
<accession>A0ABS0TAD6</accession>
<dbReference type="Proteomes" id="UP000751852">
    <property type="component" value="Unassembled WGS sequence"/>
</dbReference>
<evidence type="ECO:0000313" key="1">
    <source>
        <dbReference type="EMBL" id="MBI5975692.1"/>
    </source>
</evidence>
<reference evidence="1 2" key="1">
    <citation type="submission" date="2020-04" db="EMBL/GenBank/DDBJ databases">
        <title>Staphylococcus species from domestic dog.</title>
        <authorList>
            <person name="Paterson G.K."/>
        </authorList>
    </citation>
    <scope>NUCLEOTIDE SEQUENCE [LARGE SCALE GENOMIC DNA]</scope>
    <source>
        <strain evidence="1 2">H16/1A</strain>
    </source>
</reference>
<sequence length="158" mass="19823">MTFFKIYTKYHRYIHFLLHQYHITYNYEEYYQCLLIRLWELSRNYQASSTHKESSYYKYRLKYYLIDLLRKHSKSHDILSLDEIPIPKVQQRCNLDNQLSLNQLVKRLPYPYQQWFALYRLGYRQNEIEQKMNKSSTSIKKYKRETLYYLKHMMKDTI</sequence>
<name>A0ABS0TAD6_9STAP</name>
<keyword evidence="2" id="KW-1185">Reference proteome</keyword>
<proteinExistence type="predicted"/>